<keyword evidence="8" id="KW-1185">Reference proteome</keyword>
<evidence type="ECO:0000259" key="6">
    <source>
        <dbReference type="PROSITE" id="PS50011"/>
    </source>
</evidence>
<protein>
    <submittedName>
        <fullName evidence="7">Myosin light chain kinase</fullName>
        <ecNumber evidence="7">2.7.11.-</ecNumber>
    </submittedName>
</protein>
<organism evidence="7 8">
    <name type="scientific">Trypanosoma conorhini</name>
    <dbReference type="NCBI Taxonomy" id="83891"/>
    <lineage>
        <taxon>Eukaryota</taxon>
        <taxon>Discoba</taxon>
        <taxon>Euglenozoa</taxon>
        <taxon>Kinetoplastea</taxon>
        <taxon>Metakinetoplastina</taxon>
        <taxon>Trypanosomatida</taxon>
        <taxon>Trypanosomatidae</taxon>
        <taxon>Trypanosoma</taxon>
    </lineage>
</organism>
<dbReference type="InterPro" id="IPR050205">
    <property type="entry name" value="CDPK_Ser/Thr_kinases"/>
</dbReference>
<dbReference type="Gene3D" id="3.30.200.20">
    <property type="entry name" value="Phosphorylase Kinase, domain 1"/>
    <property type="match status" value="1"/>
</dbReference>
<dbReference type="EC" id="2.7.11.-" evidence="7"/>
<name>A0A3R7KCA7_9TRYP</name>
<dbReference type="GeneID" id="40323266"/>
<keyword evidence="4 7" id="KW-0418">Kinase</keyword>
<dbReference type="InterPro" id="IPR008271">
    <property type="entry name" value="Ser/Thr_kinase_AS"/>
</dbReference>
<sequence>PRLVLCRMCARLPAPRLPRQRCVRAPWPTACRWRSSSGTPWSPRGSPCKQGVRRRVHSCVHRETHGEFAVKVVDKRAAGTGDTGGVFFGTQQVKQAVGLHPHVVRLVGHVETSGRLCLVLDLLSGGMLPDRIVALSHYSEKCAAELVRNVLSALAHVHSRGYLHRDLKPENLLLRHRATAASSDTAWLSDVCLADFGLAGKILGGACCGTPPYIAPEVIMAGYYGTQSQPYDAKCDIWSLGVVSYLLLSGRMPFGGHSHRETFRRIVSNDWGFIGEIWKKISPNATAFVAACLTPDANKRPSAKELLHHA</sequence>
<feature type="domain" description="Protein kinase" evidence="6">
    <location>
        <begin position="42"/>
        <end position="310"/>
    </location>
</feature>
<gene>
    <name evidence="7" type="ORF">Tco025E_09655</name>
</gene>
<dbReference type="PROSITE" id="PS00108">
    <property type="entry name" value="PROTEIN_KINASE_ST"/>
    <property type="match status" value="1"/>
</dbReference>
<reference evidence="7 8" key="1">
    <citation type="journal article" date="2018" name="BMC Genomics">
        <title>Genomic comparison of Trypanosoma conorhini and Trypanosoma rangeli to Trypanosoma cruzi strains of high and low virulence.</title>
        <authorList>
            <person name="Bradwell K.R."/>
            <person name="Koparde V.N."/>
            <person name="Matveyev A.V."/>
            <person name="Serrano M.G."/>
            <person name="Alves J.M."/>
            <person name="Parikh H."/>
            <person name="Huang B."/>
            <person name="Lee V."/>
            <person name="Espinosa-Alvarez O."/>
            <person name="Ortiz P.A."/>
            <person name="Costa-Martins A.G."/>
            <person name="Teixeira M.M."/>
            <person name="Buck G.A."/>
        </authorList>
    </citation>
    <scope>NUCLEOTIDE SEQUENCE [LARGE SCALE GENOMIC DNA]</scope>
    <source>
        <strain evidence="7 8">025E</strain>
    </source>
</reference>
<dbReference type="GO" id="GO:0005524">
    <property type="term" value="F:ATP binding"/>
    <property type="evidence" value="ECO:0007669"/>
    <property type="project" value="UniProtKB-KW"/>
</dbReference>
<keyword evidence="3" id="KW-0547">Nucleotide-binding</keyword>
<feature type="non-terminal residue" evidence="7">
    <location>
        <position position="1"/>
    </location>
</feature>
<keyword evidence="2 7" id="KW-0808">Transferase</keyword>
<dbReference type="Pfam" id="PF00069">
    <property type="entry name" value="Pkinase"/>
    <property type="match status" value="1"/>
</dbReference>
<accession>A0A3R7KCA7</accession>
<dbReference type="RefSeq" id="XP_029223665.1">
    <property type="nucleotide sequence ID" value="XM_029376466.1"/>
</dbReference>
<dbReference type="GO" id="GO:0004674">
    <property type="term" value="F:protein serine/threonine kinase activity"/>
    <property type="evidence" value="ECO:0007669"/>
    <property type="project" value="UniProtKB-KW"/>
</dbReference>
<dbReference type="EMBL" id="MKKU01001107">
    <property type="protein sequence ID" value="RNE97690.1"/>
    <property type="molecule type" value="Genomic_DNA"/>
</dbReference>
<evidence type="ECO:0000256" key="3">
    <source>
        <dbReference type="ARBA" id="ARBA00022741"/>
    </source>
</evidence>
<dbReference type="AlphaFoldDB" id="A0A3R7KCA7"/>
<dbReference type="Gene3D" id="1.10.510.10">
    <property type="entry name" value="Transferase(Phosphotransferase) domain 1"/>
    <property type="match status" value="1"/>
</dbReference>
<dbReference type="OrthoDB" id="40902at2759"/>
<evidence type="ECO:0000256" key="5">
    <source>
        <dbReference type="ARBA" id="ARBA00022840"/>
    </source>
</evidence>
<dbReference type="PROSITE" id="PS50011">
    <property type="entry name" value="PROTEIN_KINASE_DOM"/>
    <property type="match status" value="1"/>
</dbReference>
<evidence type="ECO:0000256" key="2">
    <source>
        <dbReference type="ARBA" id="ARBA00022679"/>
    </source>
</evidence>
<keyword evidence="5" id="KW-0067">ATP-binding</keyword>
<evidence type="ECO:0000256" key="1">
    <source>
        <dbReference type="ARBA" id="ARBA00022527"/>
    </source>
</evidence>
<proteinExistence type="predicted"/>
<dbReference type="InterPro" id="IPR000719">
    <property type="entry name" value="Prot_kinase_dom"/>
</dbReference>
<dbReference type="SMART" id="SM00220">
    <property type="entry name" value="S_TKc"/>
    <property type="match status" value="1"/>
</dbReference>
<dbReference type="SUPFAM" id="SSF56112">
    <property type="entry name" value="Protein kinase-like (PK-like)"/>
    <property type="match status" value="1"/>
</dbReference>
<comment type="caution">
    <text evidence="7">The sequence shown here is derived from an EMBL/GenBank/DDBJ whole genome shotgun (WGS) entry which is preliminary data.</text>
</comment>
<evidence type="ECO:0000313" key="8">
    <source>
        <dbReference type="Proteomes" id="UP000284403"/>
    </source>
</evidence>
<dbReference type="Proteomes" id="UP000284403">
    <property type="component" value="Unassembled WGS sequence"/>
</dbReference>
<keyword evidence="1" id="KW-0723">Serine/threonine-protein kinase</keyword>
<dbReference type="PANTHER" id="PTHR24349">
    <property type="entry name" value="SERINE/THREONINE-PROTEIN KINASE"/>
    <property type="match status" value="1"/>
</dbReference>
<dbReference type="InterPro" id="IPR011009">
    <property type="entry name" value="Kinase-like_dom_sf"/>
</dbReference>
<evidence type="ECO:0000313" key="7">
    <source>
        <dbReference type="EMBL" id="RNE97690.1"/>
    </source>
</evidence>
<evidence type="ECO:0000256" key="4">
    <source>
        <dbReference type="ARBA" id="ARBA00022777"/>
    </source>
</evidence>